<reference evidence="1 2" key="1">
    <citation type="submission" date="2020-01" db="EMBL/GenBank/DDBJ databases">
        <title>Identification and distribution of gene clusters putatively required for synthesis of sphingolipid metabolism inhibitors in phylogenetically diverse species of the filamentous fungus Fusarium.</title>
        <authorList>
            <person name="Kim H.-S."/>
            <person name="Busman M."/>
            <person name="Brown D.W."/>
            <person name="Divon H."/>
            <person name="Uhlig S."/>
            <person name="Proctor R.H."/>
        </authorList>
    </citation>
    <scope>NUCLEOTIDE SEQUENCE [LARGE SCALE GENOMIC DNA]</scope>
    <source>
        <strain evidence="1 2">NRRL 20459</strain>
    </source>
</reference>
<dbReference type="PANTHER" id="PTHR42905:SF16">
    <property type="entry name" value="CARBOXYPHOSPHONOENOLPYRUVATE PHOSPHONOMUTASE-LIKE PROTEIN (AFU_ORTHOLOGUE AFUA_5G07230)"/>
    <property type="match status" value="1"/>
</dbReference>
<dbReference type="PANTHER" id="PTHR42905">
    <property type="entry name" value="PHOSPHOENOLPYRUVATE CARBOXYLASE"/>
    <property type="match status" value="1"/>
</dbReference>
<dbReference type="CDD" id="cd00377">
    <property type="entry name" value="ICL_PEPM"/>
    <property type="match status" value="1"/>
</dbReference>
<dbReference type="InterPro" id="IPR040442">
    <property type="entry name" value="Pyrv_kinase-like_dom_sf"/>
</dbReference>
<accession>A0A8H4L1J9</accession>
<dbReference type="InterPro" id="IPR039556">
    <property type="entry name" value="ICL/PEPM"/>
</dbReference>
<comment type="caution">
    <text evidence="1">The sequence shown here is derived from an EMBL/GenBank/DDBJ whole genome shotgun (WGS) entry which is preliminary data.</text>
</comment>
<dbReference type="EMBL" id="JAADYS010001966">
    <property type="protein sequence ID" value="KAF4460331.1"/>
    <property type="molecule type" value="Genomic_DNA"/>
</dbReference>
<proteinExistence type="predicted"/>
<dbReference type="Pfam" id="PF13714">
    <property type="entry name" value="PEP_mutase"/>
    <property type="match status" value="1"/>
</dbReference>
<gene>
    <name evidence="1" type="ORF">FALBO_12886</name>
</gene>
<dbReference type="InterPro" id="IPR015813">
    <property type="entry name" value="Pyrv/PenolPyrv_kinase-like_dom"/>
</dbReference>
<name>A0A8H4L1J9_9HYPO</name>
<dbReference type="OrthoDB" id="429143at2759"/>
<sequence>MANTFAQTLKALHKPSSPIVFPNVWDVASFNTVVSLNDDASKPVKALATASWAIAANLGIKDEELTLEQNFEAVAKIASLAKAAGLPLSADLQDGYGPQIASTVKRAVEIGVVGANIEDTIPETGAFYPVDEQVQRLKTALQAASDAGCPDFVINARCDMFHFDTGLDEAGVMKEAVARGKAYLDAGATTVFYWGGSGRGLRTAWVETLVRELDGRVAVKLAHRTPDALSTAELARIGVARISVGPSLYILAQGAVKEAAASILGGGNL</sequence>
<evidence type="ECO:0000313" key="1">
    <source>
        <dbReference type="EMBL" id="KAF4460331.1"/>
    </source>
</evidence>
<keyword evidence="2" id="KW-1185">Reference proteome</keyword>
<keyword evidence="1" id="KW-0670">Pyruvate</keyword>
<dbReference type="GO" id="GO:0003824">
    <property type="term" value="F:catalytic activity"/>
    <property type="evidence" value="ECO:0007669"/>
    <property type="project" value="InterPro"/>
</dbReference>
<dbReference type="AlphaFoldDB" id="A0A8H4L1J9"/>
<dbReference type="Proteomes" id="UP000554235">
    <property type="component" value="Unassembled WGS sequence"/>
</dbReference>
<protein>
    <submittedName>
        <fullName evidence="1">Carboxyphosphonoenolpyruvate phosphonomutase</fullName>
    </submittedName>
</protein>
<evidence type="ECO:0000313" key="2">
    <source>
        <dbReference type="Proteomes" id="UP000554235"/>
    </source>
</evidence>
<dbReference type="Gene3D" id="3.20.20.60">
    <property type="entry name" value="Phosphoenolpyruvate-binding domains"/>
    <property type="match status" value="1"/>
</dbReference>
<dbReference type="SUPFAM" id="SSF51621">
    <property type="entry name" value="Phosphoenolpyruvate/pyruvate domain"/>
    <property type="match status" value="1"/>
</dbReference>
<organism evidence="1 2">
    <name type="scientific">Fusarium albosuccineum</name>
    <dbReference type="NCBI Taxonomy" id="1237068"/>
    <lineage>
        <taxon>Eukaryota</taxon>
        <taxon>Fungi</taxon>
        <taxon>Dikarya</taxon>
        <taxon>Ascomycota</taxon>
        <taxon>Pezizomycotina</taxon>
        <taxon>Sordariomycetes</taxon>
        <taxon>Hypocreomycetidae</taxon>
        <taxon>Hypocreales</taxon>
        <taxon>Nectriaceae</taxon>
        <taxon>Fusarium</taxon>
        <taxon>Fusarium decemcellulare species complex</taxon>
    </lineage>
</organism>